<dbReference type="Gene3D" id="3.40.970.10">
    <property type="entry name" value="Ribonuclease H1, N-terminal domain"/>
    <property type="match status" value="1"/>
</dbReference>
<dbReference type="EMBL" id="JARJCW010000013">
    <property type="protein sequence ID" value="KAJ7218039.1"/>
    <property type="molecule type" value="Genomic_DNA"/>
</dbReference>
<dbReference type="SUPFAM" id="SSF55658">
    <property type="entry name" value="L9 N-domain-like"/>
    <property type="match status" value="1"/>
</dbReference>
<accession>A0AAD6YF60</accession>
<feature type="region of interest" description="Disordered" evidence="1">
    <location>
        <begin position="90"/>
        <end position="196"/>
    </location>
</feature>
<evidence type="ECO:0000313" key="4">
    <source>
        <dbReference type="Proteomes" id="UP001219525"/>
    </source>
</evidence>
<evidence type="ECO:0000313" key="3">
    <source>
        <dbReference type="EMBL" id="KAJ7218039.1"/>
    </source>
</evidence>
<feature type="compositionally biased region" description="Low complexity" evidence="1">
    <location>
        <begin position="154"/>
        <end position="167"/>
    </location>
</feature>
<feature type="compositionally biased region" description="Polar residues" evidence="1">
    <location>
        <begin position="112"/>
        <end position="123"/>
    </location>
</feature>
<feature type="compositionally biased region" description="Polar residues" evidence="1">
    <location>
        <begin position="143"/>
        <end position="153"/>
    </location>
</feature>
<keyword evidence="4" id="KW-1185">Reference proteome</keyword>
<feature type="region of interest" description="Disordered" evidence="1">
    <location>
        <begin position="306"/>
        <end position="353"/>
    </location>
</feature>
<proteinExistence type="predicted"/>
<comment type="caution">
    <text evidence="3">The sequence shown here is derived from an EMBL/GenBank/DDBJ whole genome shotgun (WGS) entry which is preliminary data.</text>
</comment>
<name>A0AAD6YF60_9AGAR</name>
<dbReference type="Proteomes" id="UP001219525">
    <property type="component" value="Unassembled WGS sequence"/>
</dbReference>
<dbReference type="AlphaFoldDB" id="A0AAD6YF60"/>
<sequence length="353" mass="37144">MAKKKWYVVTVGRQVGVFNTWIEVSPLVTGVSGALHQSFSSEEDANELFAQEQSNGRVRIVGRNSTAATTGPALTSLGSSSRLHTEVPITSGQTQVQSCSSQEPPLRPDPSHSGQSSTLNRPTTVKREWSTATSPSRYPLSSPPTGITQFVDLSSSSSAVAPGSPSAFRGTEDQPDRSLAAPAQHTTSTLASSSYPGPHYHSVARSLSGSAHLGSESSLFPPMIINITVPMQHMHCSACELGLTVSSQMTALDVSEDNSVPCAVYPGSPLTQPGLTPVSLNQHTIHDTSEHDITSLSSRMDALDVSENNSVAPSRTADPRSPLTQRGLLPGSFNVTSSGRPSPTIVPSALFDA</sequence>
<dbReference type="InterPro" id="IPR037056">
    <property type="entry name" value="RNase_H1_N_sf"/>
</dbReference>
<feature type="region of interest" description="Disordered" evidence="1">
    <location>
        <begin position="64"/>
        <end position="83"/>
    </location>
</feature>
<evidence type="ECO:0000259" key="2">
    <source>
        <dbReference type="Pfam" id="PF01693"/>
    </source>
</evidence>
<protein>
    <recommendedName>
        <fullName evidence="2">Ribonuclease H1 N-terminal domain-containing protein</fullName>
    </recommendedName>
</protein>
<dbReference type="InterPro" id="IPR009027">
    <property type="entry name" value="Ribosomal_bL9/RNase_H1_N"/>
</dbReference>
<dbReference type="InterPro" id="IPR011320">
    <property type="entry name" value="RNase_H1_N"/>
</dbReference>
<evidence type="ECO:0000256" key="1">
    <source>
        <dbReference type="SAM" id="MobiDB-lite"/>
    </source>
</evidence>
<organism evidence="3 4">
    <name type="scientific">Mycena pura</name>
    <dbReference type="NCBI Taxonomy" id="153505"/>
    <lineage>
        <taxon>Eukaryota</taxon>
        <taxon>Fungi</taxon>
        <taxon>Dikarya</taxon>
        <taxon>Basidiomycota</taxon>
        <taxon>Agaricomycotina</taxon>
        <taxon>Agaricomycetes</taxon>
        <taxon>Agaricomycetidae</taxon>
        <taxon>Agaricales</taxon>
        <taxon>Marasmiineae</taxon>
        <taxon>Mycenaceae</taxon>
        <taxon>Mycena</taxon>
    </lineage>
</organism>
<gene>
    <name evidence="3" type="ORF">GGX14DRAFT_439374</name>
</gene>
<feature type="compositionally biased region" description="Polar residues" evidence="1">
    <location>
        <begin position="184"/>
        <end position="195"/>
    </location>
</feature>
<dbReference type="Pfam" id="PF01693">
    <property type="entry name" value="Cauli_VI"/>
    <property type="match status" value="1"/>
</dbReference>
<feature type="compositionally biased region" description="Polar residues" evidence="1">
    <location>
        <begin position="90"/>
        <end position="103"/>
    </location>
</feature>
<feature type="domain" description="Ribonuclease H1 N-terminal" evidence="2">
    <location>
        <begin position="5"/>
        <end position="47"/>
    </location>
</feature>
<reference evidence="3" key="1">
    <citation type="submission" date="2023-03" db="EMBL/GenBank/DDBJ databases">
        <title>Massive genome expansion in bonnet fungi (Mycena s.s.) driven by repeated elements and novel gene families across ecological guilds.</title>
        <authorList>
            <consortium name="Lawrence Berkeley National Laboratory"/>
            <person name="Harder C.B."/>
            <person name="Miyauchi S."/>
            <person name="Viragh M."/>
            <person name="Kuo A."/>
            <person name="Thoen E."/>
            <person name="Andreopoulos B."/>
            <person name="Lu D."/>
            <person name="Skrede I."/>
            <person name="Drula E."/>
            <person name="Henrissat B."/>
            <person name="Morin E."/>
            <person name="Kohler A."/>
            <person name="Barry K."/>
            <person name="LaButti K."/>
            <person name="Morin E."/>
            <person name="Salamov A."/>
            <person name="Lipzen A."/>
            <person name="Mereny Z."/>
            <person name="Hegedus B."/>
            <person name="Baldrian P."/>
            <person name="Stursova M."/>
            <person name="Weitz H."/>
            <person name="Taylor A."/>
            <person name="Grigoriev I.V."/>
            <person name="Nagy L.G."/>
            <person name="Martin F."/>
            <person name="Kauserud H."/>
        </authorList>
    </citation>
    <scope>NUCLEOTIDE SEQUENCE</scope>
    <source>
        <strain evidence="3">9144</strain>
    </source>
</reference>